<dbReference type="PANTHER" id="PTHR30443:SF0">
    <property type="entry name" value="PHOSPHOETHANOLAMINE TRANSFERASE EPTA"/>
    <property type="match status" value="1"/>
</dbReference>
<keyword evidence="2" id="KW-1003">Cell membrane</keyword>
<dbReference type="InterPro" id="IPR058130">
    <property type="entry name" value="PEA_transf_C"/>
</dbReference>
<evidence type="ECO:0000256" key="6">
    <source>
        <dbReference type="ARBA" id="ARBA00022989"/>
    </source>
</evidence>
<evidence type="ECO:0000313" key="11">
    <source>
        <dbReference type="EMBL" id="RWX81839.1"/>
    </source>
</evidence>
<accession>A0A3S3VQJ9</accession>
<dbReference type="InterPro" id="IPR012549">
    <property type="entry name" value="EptA-like_N"/>
</dbReference>
<protein>
    <submittedName>
        <fullName evidence="11">Phosphoethanolamine--lipid A transferase</fullName>
    </submittedName>
</protein>
<dbReference type="PANTHER" id="PTHR30443">
    <property type="entry name" value="INNER MEMBRANE PROTEIN"/>
    <property type="match status" value="1"/>
</dbReference>
<dbReference type="Proteomes" id="UP000287687">
    <property type="component" value="Unassembled WGS sequence"/>
</dbReference>
<dbReference type="OrthoDB" id="9786870at2"/>
<evidence type="ECO:0000256" key="8">
    <source>
        <dbReference type="SAM" id="Phobius"/>
    </source>
</evidence>
<evidence type="ECO:0000256" key="7">
    <source>
        <dbReference type="ARBA" id="ARBA00023136"/>
    </source>
</evidence>
<dbReference type="SUPFAM" id="SSF53649">
    <property type="entry name" value="Alkaline phosphatase-like"/>
    <property type="match status" value="1"/>
</dbReference>
<feature type="transmembrane region" description="Helical" evidence="8">
    <location>
        <begin position="44"/>
        <end position="66"/>
    </location>
</feature>
<evidence type="ECO:0000256" key="3">
    <source>
        <dbReference type="ARBA" id="ARBA00022519"/>
    </source>
</evidence>
<reference evidence="11 12" key="1">
    <citation type="submission" date="2019-01" db="EMBL/GenBank/DDBJ databases">
        <title>The draft genome of Rhizobium sp. 24NR.</title>
        <authorList>
            <person name="Liu L."/>
            <person name="Liang L."/>
            <person name="Shi S."/>
            <person name="Xu L."/>
            <person name="Wang X."/>
            <person name="Li L."/>
            <person name="Zhang X."/>
        </authorList>
    </citation>
    <scope>NUCLEOTIDE SEQUENCE [LARGE SCALE GENOMIC DNA]</scope>
    <source>
        <strain evidence="11 12">24NR</strain>
    </source>
</reference>
<dbReference type="Gene3D" id="3.40.720.10">
    <property type="entry name" value="Alkaline Phosphatase, subunit A"/>
    <property type="match status" value="1"/>
</dbReference>
<dbReference type="CDD" id="cd16017">
    <property type="entry name" value="LptA"/>
    <property type="match status" value="1"/>
</dbReference>
<proteinExistence type="predicted"/>
<comment type="subcellular location">
    <subcellularLocation>
        <location evidence="1">Cell inner membrane</location>
        <topology evidence="1">Multi-pass membrane protein</topology>
    </subcellularLocation>
</comment>
<sequence length="539" mass="59409">MSARQLYRPQIGSVTLAILGALFLVAFTNRTFWTRAYTYFDSHLALAAFGLGLTCIFCALTVTLSVKYVLKPFLIFLFFSAAAASWFMDGFGTILDVDMIRNAAQTTTSEAGHLVTPPFILHMFIFGLVPSLVVCWFRVEHRKFWAKLRWNLLTIALLLLVGLASSVSASRSIASVTRMHKDLILTLNPLLPIGSAAMFALASEADKNIVVQPLGTDARVVATSRSGKPRVLVIVTGETARAENFSLGGYERQTNPELAKLDITYYPQTSSCGTSTAVSVPCMFSNLTRSNYSHRAGLANENLLDVLGHAGIKTEWWDNNTGSKGVAERTVYKSFSDENDPRYCKQNECLDDVMIAQLDDWLSNVKQDSVLVLHQLGSHGPAYYQRYPAEFQRFTPICSTSELGSCNRNDIVNTYDNTILYTDHILASVINILKAHESGLEPAMIYMSDHGESLGEHGLYLHGAPYIVAPSQQTHVPFVLWQGYEMKADIEPACVSGRALQPASHDNLFHTTLGFMAVRSSAYQPKLDVLATCRKGAGS</sequence>
<evidence type="ECO:0000313" key="12">
    <source>
        <dbReference type="Proteomes" id="UP000287687"/>
    </source>
</evidence>
<keyword evidence="7 8" id="KW-0472">Membrane</keyword>
<evidence type="ECO:0000259" key="10">
    <source>
        <dbReference type="Pfam" id="PF08019"/>
    </source>
</evidence>
<gene>
    <name evidence="11" type="ORF">EPK99_01010</name>
</gene>
<name>A0A3S3VQJ9_9HYPH</name>
<dbReference type="GO" id="GO:0005886">
    <property type="term" value="C:plasma membrane"/>
    <property type="evidence" value="ECO:0007669"/>
    <property type="project" value="UniProtKB-SubCell"/>
</dbReference>
<dbReference type="InterPro" id="IPR017850">
    <property type="entry name" value="Alkaline_phosphatase_core_sf"/>
</dbReference>
<keyword evidence="3" id="KW-0997">Cell inner membrane</keyword>
<keyword evidence="6 8" id="KW-1133">Transmembrane helix</keyword>
<dbReference type="GO" id="GO:0016776">
    <property type="term" value="F:phosphotransferase activity, phosphate group as acceptor"/>
    <property type="evidence" value="ECO:0007669"/>
    <property type="project" value="TreeGrafter"/>
</dbReference>
<feature type="transmembrane region" description="Helical" evidence="8">
    <location>
        <begin position="151"/>
        <end position="169"/>
    </location>
</feature>
<evidence type="ECO:0000256" key="1">
    <source>
        <dbReference type="ARBA" id="ARBA00004429"/>
    </source>
</evidence>
<organism evidence="11 12">
    <name type="scientific">Neorhizobium lilium</name>
    <dbReference type="NCBI Taxonomy" id="2503024"/>
    <lineage>
        <taxon>Bacteria</taxon>
        <taxon>Pseudomonadati</taxon>
        <taxon>Pseudomonadota</taxon>
        <taxon>Alphaproteobacteria</taxon>
        <taxon>Hyphomicrobiales</taxon>
        <taxon>Rhizobiaceae</taxon>
        <taxon>Rhizobium/Agrobacterium group</taxon>
        <taxon>Neorhizobium</taxon>
    </lineage>
</organism>
<comment type="caution">
    <text evidence="11">The sequence shown here is derived from an EMBL/GenBank/DDBJ whole genome shotgun (WGS) entry which is preliminary data.</text>
</comment>
<dbReference type="EMBL" id="SBIP01000001">
    <property type="protein sequence ID" value="RWX81839.1"/>
    <property type="molecule type" value="Genomic_DNA"/>
</dbReference>
<dbReference type="InterPro" id="IPR040423">
    <property type="entry name" value="PEA_transferase"/>
</dbReference>
<dbReference type="NCBIfam" id="NF028537">
    <property type="entry name" value="P_eth_NH2_trans"/>
    <property type="match status" value="1"/>
</dbReference>
<dbReference type="Pfam" id="PF08019">
    <property type="entry name" value="EptA_B_N"/>
    <property type="match status" value="1"/>
</dbReference>
<feature type="domain" description="Phosphoethanolamine transferase N-terminal" evidence="10">
    <location>
        <begin position="53"/>
        <end position="198"/>
    </location>
</feature>
<dbReference type="GO" id="GO:0009244">
    <property type="term" value="P:lipopolysaccharide core region biosynthetic process"/>
    <property type="evidence" value="ECO:0007669"/>
    <property type="project" value="TreeGrafter"/>
</dbReference>
<keyword evidence="4 11" id="KW-0808">Transferase</keyword>
<feature type="domain" description="Sulfatase N-terminal" evidence="9">
    <location>
        <begin position="232"/>
        <end position="516"/>
    </location>
</feature>
<feature type="transmembrane region" description="Helical" evidence="8">
    <location>
        <begin position="119"/>
        <end position="139"/>
    </location>
</feature>
<dbReference type="Pfam" id="PF00884">
    <property type="entry name" value="Sulfatase"/>
    <property type="match status" value="1"/>
</dbReference>
<keyword evidence="5 8" id="KW-0812">Transmembrane</keyword>
<evidence type="ECO:0000256" key="2">
    <source>
        <dbReference type="ARBA" id="ARBA00022475"/>
    </source>
</evidence>
<evidence type="ECO:0000256" key="5">
    <source>
        <dbReference type="ARBA" id="ARBA00022692"/>
    </source>
</evidence>
<feature type="transmembrane region" description="Helical" evidence="8">
    <location>
        <begin position="73"/>
        <end position="95"/>
    </location>
</feature>
<evidence type="ECO:0000256" key="4">
    <source>
        <dbReference type="ARBA" id="ARBA00022679"/>
    </source>
</evidence>
<dbReference type="InterPro" id="IPR000917">
    <property type="entry name" value="Sulfatase_N"/>
</dbReference>
<feature type="transmembrane region" description="Helical" evidence="8">
    <location>
        <begin position="12"/>
        <end position="32"/>
    </location>
</feature>
<dbReference type="AlphaFoldDB" id="A0A3S3VQJ9"/>
<keyword evidence="12" id="KW-1185">Reference proteome</keyword>
<evidence type="ECO:0000259" key="9">
    <source>
        <dbReference type="Pfam" id="PF00884"/>
    </source>
</evidence>